<evidence type="ECO:0000313" key="4">
    <source>
        <dbReference type="EMBL" id="OOC06211.1"/>
    </source>
</evidence>
<feature type="region of interest" description="Disordered" evidence="1">
    <location>
        <begin position="40"/>
        <end position="71"/>
    </location>
</feature>
<organism evidence="3 5">
    <name type="scientific">Amycolatopsis azurea DSM 43854</name>
    <dbReference type="NCBI Taxonomy" id="1238180"/>
    <lineage>
        <taxon>Bacteria</taxon>
        <taxon>Bacillati</taxon>
        <taxon>Actinomycetota</taxon>
        <taxon>Actinomycetes</taxon>
        <taxon>Pseudonocardiales</taxon>
        <taxon>Pseudonocardiaceae</taxon>
        <taxon>Amycolatopsis</taxon>
    </lineage>
</organism>
<dbReference type="RefSeq" id="WP_005165115.1">
    <property type="nucleotide sequence ID" value="NZ_ANMG01000072.1"/>
</dbReference>
<accession>M2QA68</accession>
<dbReference type="AlphaFoldDB" id="M2QA68"/>
<protein>
    <submittedName>
        <fullName evidence="3">Uncharacterized protein</fullName>
    </submittedName>
</protein>
<evidence type="ECO:0000313" key="6">
    <source>
        <dbReference type="Proteomes" id="UP000188551"/>
    </source>
</evidence>
<dbReference type="OrthoDB" id="3609074at2"/>
<evidence type="ECO:0000256" key="1">
    <source>
        <dbReference type="SAM" id="MobiDB-lite"/>
    </source>
</evidence>
<reference evidence="4 6" key="2">
    <citation type="submission" date="2017-02" db="EMBL/GenBank/DDBJ databases">
        <title>Amycolatopsis azurea DSM 43854 draft genome.</title>
        <authorList>
            <person name="Mayilraj S."/>
        </authorList>
    </citation>
    <scope>NUCLEOTIDE SEQUENCE [LARGE SCALE GENOMIC DNA]</scope>
    <source>
        <strain evidence="4 6">DSM 43854</strain>
    </source>
</reference>
<evidence type="ECO:0000313" key="3">
    <source>
        <dbReference type="EMBL" id="EMD23591.1"/>
    </source>
</evidence>
<feature type="compositionally biased region" description="Low complexity" evidence="1">
    <location>
        <begin position="147"/>
        <end position="177"/>
    </location>
</feature>
<dbReference type="Proteomes" id="UP000014137">
    <property type="component" value="Unassembled WGS sequence"/>
</dbReference>
<evidence type="ECO:0000313" key="5">
    <source>
        <dbReference type="Proteomes" id="UP000014137"/>
    </source>
</evidence>
<gene>
    <name evidence="4" type="ORF">B0293_11945</name>
    <name evidence="3" type="ORF">C791_7078</name>
</gene>
<feature type="region of interest" description="Disordered" evidence="1">
    <location>
        <begin position="121"/>
        <end position="178"/>
    </location>
</feature>
<keyword evidence="6" id="KW-1185">Reference proteome</keyword>
<dbReference type="Proteomes" id="UP000188551">
    <property type="component" value="Unassembled WGS sequence"/>
</dbReference>
<dbReference type="PATRIC" id="fig|1238180.3.peg.6682"/>
<dbReference type="EMBL" id="MUXN01000008">
    <property type="protein sequence ID" value="OOC06211.1"/>
    <property type="molecule type" value="Genomic_DNA"/>
</dbReference>
<reference evidence="3 5" key="1">
    <citation type="submission" date="2012-10" db="EMBL/GenBank/DDBJ databases">
        <title>Genome assembly of Amycolatopsis azurea DSM 43854.</title>
        <authorList>
            <person name="Khatri I."/>
            <person name="Kaur I."/>
            <person name="Subramanian S."/>
            <person name="Mayilraj S."/>
        </authorList>
    </citation>
    <scope>NUCLEOTIDE SEQUENCE [LARGE SCALE GENOMIC DNA]</scope>
    <source>
        <strain evidence="3 5">DSM 43854</strain>
    </source>
</reference>
<comment type="caution">
    <text evidence="3">The sequence shown here is derived from an EMBL/GenBank/DDBJ whole genome shotgun (WGS) entry which is preliminary data.</text>
</comment>
<sequence length="282" mass="29556">MLDRQRIRREDAVRVEDVIPEEILNDTRVDREYLEQVFREPQKFVPARARQEPSPKPEPDDADEPESRAARRAKMAGLVAAGLLVAGAVVTAGVLAGTQRQGAVTGAPAPEVMSGAAALGGLAVPDSSEPQRKHEAPSSTGTSTTAQPSSGTGSGSLSSQSSATSSTSSQPAAKPAAISTAEGKIDAVRKFYQTIDADPYGAKSLLTPVLAQSEAGKLIEAWSSMDAIQIQDVREQADGTVLAVVTMRNPDGGLVRVTQILAFADETTGLITDARLLSAQHM</sequence>
<feature type="compositionally biased region" description="Polar residues" evidence="1">
    <location>
        <begin position="137"/>
        <end position="146"/>
    </location>
</feature>
<feature type="compositionally biased region" description="Basic and acidic residues" evidence="1">
    <location>
        <begin position="49"/>
        <end position="69"/>
    </location>
</feature>
<keyword evidence="2" id="KW-0812">Transmembrane</keyword>
<dbReference type="EMBL" id="ANMG01000072">
    <property type="protein sequence ID" value="EMD23591.1"/>
    <property type="molecule type" value="Genomic_DNA"/>
</dbReference>
<evidence type="ECO:0000256" key="2">
    <source>
        <dbReference type="SAM" id="Phobius"/>
    </source>
</evidence>
<keyword evidence="2" id="KW-0472">Membrane</keyword>
<name>M2QA68_9PSEU</name>
<keyword evidence="2" id="KW-1133">Transmembrane helix</keyword>
<proteinExistence type="predicted"/>
<feature type="transmembrane region" description="Helical" evidence="2">
    <location>
        <begin position="75"/>
        <end position="96"/>
    </location>
</feature>